<name>A0AAX3ZBH8_STRRO</name>
<dbReference type="PANTHER" id="PTHR33627">
    <property type="entry name" value="TRANSPOSASE"/>
    <property type="match status" value="1"/>
</dbReference>
<dbReference type="PANTHER" id="PTHR33627:SF1">
    <property type="entry name" value="TRANSPOSASE"/>
    <property type="match status" value="1"/>
</dbReference>
<evidence type="ECO:0000259" key="1">
    <source>
        <dbReference type="Pfam" id="PF13546"/>
    </source>
</evidence>
<gene>
    <name evidence="2" type="ORF">P7W03_01135</name>
</gene>
<organism evidence="2 3">
    <name type="scientific">Streptomyces rochei</name>
    <name type="common">Streptomyces parvullus</name>
    <dbReference type="NCBI Taxonomy" id="1928"/>
    <lineage>
        <taxon>Bacteria</taxon>
        <taxon>Bacillati</taxon>
        <taxon>Actinomycetota</taxon>
        <taxon>Actinomycetes</taxon>
        <taxon>Kitasatosporales</taxon>
        <taxon>Streptomycetaceae</taxon>
        <taxon>Streptomyces</taxon>
        <taxon>Streptomyces rochei group</taxon>
    </lineage>
</organism>
<dbReference type="Pfam" id="PF13546">
    <property type="entry name" value="DDE_5"/>
    <property type="match status" value="1"/>
</dbReference>
<dbReference type="AlphaFoldDB" id="A0AAX3ZBH8"/>
<dbReference type="InterPro" id="IPR038721">
    <property type="entry name" value="IS701-like_DDE_dom"/>
</dbReference>
<dbReference type="GeneID" id="90940586"/>
<evidence type="ECO:0000313" key="3">
    <source>
        <dbReference type="Proteomes" id="UP001231701"/>
    </source>
</evidence>
<dbReference type="RefSeq" id="WP_199577164.1">
    <property type="nucleotide sequence ID" value="NZ_CP121271.1"/>
</dbReference>
<proteinExistence type="predicted"/>
<dbReference type="InterPro" id="IPR012337">
    <property type="entry name" value="RNaseH-like_sf"/>
</dbReference>
<dbReference type="EMBL" id="CP121271">
    <property type="protein sequence ID" value="WMC84241.1"/>
    <property type="molecule type" value="Genomic_DNA"/>
</dbReference>
<evidence type="ECO:0000313" key="2">
    <source>
        <dbReference type="EMBL" id="WMC84241.1"/>
    </source>
</evidence>
<feature type="domain" description="Transposase IS701-like DDE" evidence="1">
    <location>
        <begin position="20"/>
        <end position="281"/>
    </location>
</feature>
<dbReference type="Proteomes" id="UP001231701">
    <property type="component" value="Chromosome"/>
</dbReference>
<dbReference type="NCBIfam" id="NF033540">
    <property type="entry name" value="transpos_IS701"/>
    <property type="match status" value="1"/>
</dbReference>
<sequence length="394" mass="43921">MRLGEMERLRGELSEFVADVFASVPRRDQRRWGACCLRGLMLDGRRKSIQPMAERLPDGNMQALQQFVNQSPWDPLPVRQRIAQRLTEVVTPEVWVVDDVSFPKCGTASVGVARQYCGAVGKRANCQVAVSVHAATDTASCPLNWELYLPREWTDEPGRCRKAGVPDHVAHQEKWRLALGLLDTLTGWQLKAPVVVADAGYGVCTPFRLGLEERGLAYVLALTGKEVAHPEHALPHQPDYGGLGPPTLPRYRTPPHAVSVLASEAGDGRFTEVTWRRGSKGVMTSRFAVLTVRPAGKQSLAAVQEAGGGRNRQDAPTGYWISNLPVTTPVTDLVRWAKMRWRIEHDYRELKHGLGLDHFEGRTWRGWHHHVTLVTAAQAFLTLRRLDPKAHMPA</sequence>
<reference evidence="2" key="1">
    <citation type="submission" date="2023-03" db="EMBL/GenBank/DDBJ databases">
        <title>Borrelidin-producing and root-colonizing Streptomyces rochei is a potent biopesticide for soil-borne oomycete-caused plant diseases.</title>
        <authorList>
            <person name="Zhou D."/>
            <person name="Wang X."/>
            <person name="Navarro-Munoz J.C."/>
            <person name="Li W."/>
            <person name="Li J."/>
            <person name="Jiu M."/>
            <person name="Deng S."/>
            <person name="Ye Y."/>
            <person name="Daly P."/>
            <person name="Wei L."/>
        </authorList>
    </citation>
    <scope>NUCLEOTIDE SEQUENCE</scope>
    <source>
        <strain evidence="2">JK1</strain>
    </source>
</reference>
<dbReference type="InterPro" id="IPR039365">
    <property type="entry name" value="IS701-like"/>
</dbReference>
<accession>A0AAX3ZBH8</accession>
<protein>
    <submittedName>
        <fullName evidence="2">IS701 family transposase</fullName>
    </submittedName>
</protein>
<dbReference type="SUPFAM" id="SSF53098">
    <property type="entry name" value="Ribonuclease H-like"/>
    <property type="match status" value="1"/>
</dbReference>